<dbReference type="Gene3D" id="3.40.250.10">
    <property type="entry name" value="Rhodanese-like domain"/>
    <property type="match status" value="1"/>
</dbReference>
<dbReference type="PROSITE" id="PS50206">
    <property type="entry name" value="RHODANESE_3"/>
    <property type="match status" value="1"/>
</dbReference>
<dbReference type="Pfam" id="PF00581">
    <property type="entry name" value="Rhodanese"/>
    <property type="match status" value="1"/>
</dbReference>
<sequence length="131" mass="15800">MQWLEYVFKFFEKIFKTNAFKAKYKTKNIKSLNSIIKSKKWQIIDIRNNVSFNENHLKGSINIPILIFNLKYFKVLDKKNKILIIDEDSRSHLSIYKSLRIKGFKSYIFYDGYKNIKDNPKFDKLTKVVIY</sequence>
<keyword evidence="3" id="KW-1185">Reference proteome</keyword>
<dbReference type="InterPro" id="IPR036873">
    <property type="entry name" value="Rhodanese-like_dom_sf"/>
</dbReference>
<name>A0A0M4JRI4_9MOLU</name>
<dbReference type="InterPro" id="IPR001763">
    <property type="entry name" value="Rhodanese-like_dom"/>
</dbReference>
<dbReference type="KEGG" id="scj:SCANT_v1c00750"/>
<evidence type="ECO:0000259" key="1">
    <source>
        <dbReference type="PROSITE" id="PS50206"/>
    </source>
</evidence>
<accession>A0A0M4JRI4</accession>
<dbReference type="AlphaFoldDB" id="A0A0M4JRI4"/>
<dbReference type="SUPFAM" id="SSF52821">
    <property type="entry name" value="Rhodanese/Cell cycle control phosphatase"/>
    <property type="match status" value="1"/>
</dbReference>
<feature type="domain" description="Rhodanese" evidence="1">
    <location>
        <begin position="37"/>
        <end position="124"/>
    </location>
</feature>
<proteinExistence type="predicted"/>
<dbReference type="SMART" id="SM00450">
    <property type="entry name" value="RHOD"/>
    <property type="match status" value="1"/>
</dbReference>
<dbReference type="RefSeq" id="WP_053945764.1">
    <property type="nucleotide sequence ID" value="NZ_CP012622.1"/>
</dbReference>
<dbReference type="STRING" id="362837.SCANT_v1c00750"/>
<dbReference type="PATRIC" id="fig|362837.3.peg.75"/>
<reference evidence="2 3" key="1">
    <citation type="journal article" date="2015" name="Genome Announc.">
        <title>Complete Genome Sequence of Spiroplasma cantharicola CC-1T (DSM 21588), a Bacterium Isolated from Soldier Beetle (Cantharis carolinus).</title>
        <authorList>
            <person name="Lo W.S."/>
            <person name="Liu P.Y."/>
            <person name="Kuo C.H."/>
        </authorList>
    </citation>
    <scope>NUCLEOTIDE SEQUENCE [LARGE SCALE GENOMIC DNA]</scope>
    <source>
        <strain evidence="2 3">CC-1</strain>
    </source>
</reference>
<organism evidence="2 3">
    <name type="scientific">Spiroplasma cantharicola</name>
    <dbReference type="NCBI Taxonomy" id="362837"/>
    <lineage>
        <taxon>Bacteria</taxon>
        <taxon>Bacillati</taxon>
        <taxon>Mycoplasmatota</taxon>
        <taxon>Mollicutes</taxon>
        <taxon>Entomoplasmatales</taxon>
        <taxon>Spiroplasmataceae</taxon>
        <taxon>Spiroplasma</taxon>
    </lineage>
</organism>
<evidence type="ECO:0000313" key="3">
    <source>
        <dbReference type="Proteomes" id="UP000063919"/>
    </source>
</evidence>
<dbReference type="EMBL" id="CP012622">
    <property type="protein sequence ID" value="ALD65985.1"/>
    <property type="molecule type" value="Genomic_DNA"/>
</dbReference>
<dbReference type="Proteomes" id="UP000063919">
    <property type="component" value="Chromosome"/>
</dbReference>
<evidence type="ECO:0000313" key="2">
    <source>
        <dbReference type="EMBL" id="ALD65985.1"/>
    </source>
</evidence>
<dbReference type="OrthoDB" id="389504at2"/>
<protein>
    <recommendedName>
        <fullName evidence="1">Rhodanese domain-containing protein</fullName>
    </recommendedName>
</protein>
<dbReference type="CDD" id="cd00158">
    <property type="entry name" value="RHOD"/>
    <property type="match status" value="1"/>
</dbReference>
<gene>
    <name evidence="2" type="ORF">SCANT_v1c00750</name>
</gene>